<dbReference type="AlphaFoldDB" id="A0A2N5UND3"/>
<gene>
    <name evidence="9" type="ORF">PCASD_05355</name>
</gene>
<dbReference type="EMBL" id="PGCI01000117">
    <property type="protein sequence ID" value="PLW39270.1"/>
    <property type="molecule type" value="Genomic_DNA"/>
</dbReference>
<accession>A0A2N5UND3</accession>
<keyword evidence="4" id="KW-0862">Zinc</keyword>
<comment type="subcellular location">
    <subcellularLocation>
        <location evidence="1">Nucleus</location>
    </subcellularLocation>
</comment>
<keyword evidence="7" id="KW-0732">Signal</keyword>
<evidence type="ECO:0000256" key="4">
    <source>
        <dbReference type="ARBA" id="ARBA00022833"/>
    </source>
</evidence>
<protein>
    <recommendedName>
        <fullName evidence="8">HAT C-terminal dimerisation domain-containing protein</fullName>
    </recommendedName>
</protein>
<feature type="compositionally biased region" description="Basic and acidic residues" evidence="6">
    <location>
        <begin position="60"/>
        <end position="72"/>
    </location>
</feature>
<evidence type="ECO:0000256" key="6">
    <source>
        <dbReference type="SAM" id="MobiDB-lite"/>
    </source>
</evidence>
<evidence type="ECO:0000313" key="9">
    <source>
        <dbReference type="EMBL" id="PLW39270.1"/>
    </source>
</evidence>
<dbReference type="GO" id="GO:0046983">
    <property type="term" value="F:protein dimerization activity"/>
    <property type="evidence" value="ECO:0007669"/>
    <property type="project" value="InterPro"/>
</dbReference>
<dbReference type="GO" id="GO:0008270">
    <property type="term" value="F:zinc ion binding"/>
    <property type="evidence" value="ECO:0007669"/>
    <property type="project" value="UniProtKB-KW"/>
</dbReference>
<feature type="domain" description="HAT C-terminal dimerisation" evidence="8">
    <location>
        <begin position="338"/>
        <end position="401"/>
    </location>
</feature>
<evidence type="ECO:0000256" key="7">
    <source>
        <dbReference type="SAM" id="SignalP"/>
    </source>
</evidence>
<keyword evidence="3" id="KW-0863">Zinc-finger</keyword>
<organism evidence="9 10">
    <name type="scientific">Puccinia coronata f. sp. avenae</name>
    <dbReference type="NCBI Taxonomy" id="200324"/>
    <lineage>
        <taxon>Eukaryota</taxon>
        <taxon>Fungi</taxon>
        <taxon>Dikarya</taxon>
        <taxon>Basidiomycota</taxon>
        <taxon>Pucciniomycotina</taxon>
        <taxon>Pucciniomycetes</taxon>
        <taxon>Pucciniales</taxon>
        <taxon>Pucciniaceae</taxon>
        <taxon>Puccinia</taxon>
    </lineage>
</organism>
<evidence type="ECO:0000259" key="8">
    <source>
        <dbReference type="Pfam" id="PF05699"/>
    </source>
</evidence>
<dbReference type="GO" id="GO:0005634">
    <property type="term" value="C:nucleus"/>
    <property type="evidence" value="ECO:0007669"/>
    <property type="project" value="UniProtKB-SubCell"/>
</dbReference>
<proteinExistence type="predicted"/>
<feature type="signal peptide" evidence="7">
    <location>
        <begin position="1"/>
        <end position="31"/>
    </location>
</feature>
<evidence type="ECO:0000313" key="10">
    <source>
        <dbReference type="Proteomes" id="UP000235392"/>
    </source>
</evidence>
<dbReference type="InterPro" id="IPR012337">
    <property type="entry name" value="RNaseH-like_sf"/>
</dbReference>
<dbReference type="PANTHER" id="PTHR46481">
    <property type="entry name" value="ZINC FINGER BED DOMAIN-CONTAINING PROTEIN 4"/>
    <property type="match status" value="1"/>
</dbReference>
<feature type="chain" id="PRO_5014710884" description="HAT C-terminal dimerisation domain-containing protein" evidence="7">
    <location>
        <begin position="32"/>
        <end position="436"/>
    </location>
</feature>
<dbReference type="InterPro" id="IPR008906">
    <property type="entry name" value="HATC_C_dom"/>
</dbReference>
<dbReference type="Proteomes" id="UP000235392">
    <property type="component" value="Unassembled WGS sequence"/>
</dbReference>
<dbReference type="SUPFAM" id="SSF53098">
    <property type="entry name" value="Ribonuclease H-like"/>
    <property type="match status" value="1"/>
</dbReference>
<comment type="caution">
    <text evidence="9">The sequence shown here is derived from an EMBL/GenBank/DDBJ whole genome shotgun (WGS) entry which is preliminary data.</text>
</comment>
<keyword evidence="5" id="KW-0539">Nucleus</keyword>
<sequence>MHIFCVCHKLALIVNAGLKALLLQTLPPGKAKESVLGFFPVLGRLAKEDEPEQSEQPALENKKESPLTKDDATWESDYGNADASISDVGNETSKDTESNNDAGPTKEKSNPKTPATSSKHAKSTKLLDLTQKLDGVIKQITCSAAQRSNFDQTAKELNVKVAPLIAGYKIDNLNAELEVFVNLTSQMEDNLKEEIRLSKGKDSLYPMYHAMLKRVEKYLDKAMQCQTLVLATLLHPCFRMHLFQVVFGSASSEVTESLQLLKRKFKQTKDQKKELAKNKKSDNLDGEITIVPKPLNPLPGGSSLMSRLALHVELQSEPTTQSDEIGAYLKAKIQFKQGAMHDKTTPLTWWRENRATYQTLAVMARAYLGTPGSSCAVERLFSAAADVCSSSRGRLQPSTMSHSVSSLMWLREDVPLSGDFAEAGNALNALLPKPKK</sequence>
<evidence type="ECO:0000256" key="2">
    <source>
        <dbReference type="ARBA" id="ARBA00022723"/>
    </source>
</evidence>
<evidence type="ECO:0000256" key="3">
    <source>
        <dbReference type="ARBA" id="ARBA00022771"/>
    </source>
</evidence>
<evidence type="ECO:0000256" key="5">
    <source>
        <dbReference type="ARBA" id="ARBA00023242"/>
    </source>
</evidence>
<name>A0A2N5UND3_9BASI</name>
<keyword evidence="2" id="KW-0479">Metal-binding</keyword>
<feature type="region of interest" description="Disordered" evidence="6">
    <location>
        <begin position="48"/>
        <end position="124"/>
    </location>
</feature>
<evidence type="ECO:0000256" key="1">
    <source>
        <dbReference type="ARBA" id="ARBA00004123"/>
    </source>
</evidence>
<dbReference type="PANTHER" id="PTHR46481:SF10">
    <property type="entry name" value="ZINC FINGER BED DOMAIN-CONTAINING PROTEIN 39"/>
    <property type="match status" value="1"/>
</dbReference>
<reference evidence="9 10" key="1">
    <citation type="submission" date="2017-11" db="EMBL/GenBank/DDBJ databases">
        <title>De novo assembly and phasing of dikaryotic genomes from two isolates of Puccinia coronata f. sp. avenae, the causal agent of oat crown rust.</title>
        <authorList>
            <person name="Miller M.E."/>
            <person name="Zhang Y."/>
            <person name="Omidvar V."/>
            <person name="Sperschneider J."/>
            <person name="Schwessinger B."/>
            <person name="Raley C."/>
            <person name="Palmer J.M."/>
            <person name="Garnica D."/>
            <person name="Upadhyaya N."/>
            <person name="Rathjen J."/>
            <person name="Taylor J.M."/>
            <person name="Park R.F."/>
            <person name="Dodds P.N."/>
            <person name="Hirsch C.D."/>
            <person name="Kianian S.F."/>
            <person name="Figueroa M."/>
        </authorList>
    </citation>
    <scope>NUCLEOTIDE SEQUENCE [LARGE SCALE GENOMIC DNA]</scope>
    <source>
        <strain evidence="9">12SD80</strain>
    </source>
</reference>
<dbReference type="Pfam" id="PF05699">
    <property type="entry name" value="Dimer_Tnp_hAT"/>
    <property type="match status" value="1"/>
</dbReference>
<dbReference type="InterPro" id="IPR052035">
    <property type="entry name" value="ZnF_BED_domain_contain"/>
</dbReference>